<proteinExistence type="predicted"/>
<dbReference type="AlphaFoldDB" id="A0A7G3ZGK3"/>
<dbReference type="SMART" id="SM00450">
    <property type="entry name" value="RHOD"/>
    <property type="match status" value="1"/>
</dbReference>
<dbReference type="CDD" id="cd01519">
    <property type="entry name" value="RHOD_HSP67B2"/>
    <property type="match status" value="1"/>
</dbReference>
<dbReference type="SUPFAM" id="SSF52821">
    <property type="entry name" value="Rhodanese/Cell cycle control phosphatase"/>
    <property type="match status" value="1"/>
</dbReference>
<dbReference type="InterPro" id="IPR001763">
    <property type="entry name" value="Rhodanese-like_dom"/>
</dbReference>
<gene>
    <name evidence="2" type="ORF">HG536_0D01610</name>
</gene>
<dbReference type="PANTHER" id="PTHR44086:SF10">
    <property type="entry name" value="THIOSULFATE SULFURTRANSFERASE_RHODANESE-LIKE DOMAIN-CONTAINING PROTEIN 3"/>
    <property type="match status" value="1"/>
</dbReference>
<dbReference type="GO" id="GO:0004792">
    <property type="term" value="F:thiosulfate-cyanide sulfurtransferase activity"/>
    <property type="evidence" value="ECO:0007669"/>
    <property type="project" value="TreeGrafter"/>
</dbReference>
<dbReference type="Proteomes" id="UP000515788">
    <property type="component" value="Chromosome 4"/>
</dbReference>
<protein>
    <recommendedName>
        <fullName evidence="1">Rhodanese domain-containing protein</fullName>
    </recommendedName>
</protein>
<dbReference type="OrthoDB" id="566238at2759"/>
<organism evidence="2 3">
    <name type="scientific">Torulaspora globosa</name>
    <dbReference type="NCBI Taxonomy" id="48254"/>
    <lineage>
        <taxon>Eukaryota</taxon>
        <taxon>Fungi</taxon>
        <taxon>Dikarya</taxon>
        <taxon>Ascomycota</taxon>
        <taxon>Saccharomycotina</taxon>
        <taxon>Saccharomycetes</taxon>
        <taxon>Saccharomycetales</taxon>
        <taxon>Saccharomycetaceae</taxon>
        <taxon>Torulaspora</taxon>
    </lineage>
</organism>
<evidence type="ECO:0000313" key="2">
    <source>
        <dbReference type="EMBL" id="QLL32639.1"/>
    </source>
</evidence>
<feature type="domain" description="Rhodanese" evidence="1">
    <location>
        <begin position="76"/>
        <end position="177"/>
    </location>
</feature>
<dbReference type="KEGG" id="tgb:HG536_0D01610"/>
<reference evidence="2 3" key="1">
    <citation type="submission" date="2020-06" db="EMBL/GenBank/DDBJ databases">
        <title>The yeast mating-type switching endonuclease HO is a domesticated member of an unorthodox homing genetic element family.</title>
        <authorList>
            <person name="Coughlan A.Y."/>
            <person name="Lombardi L."/>
            <person name="Braun-Galleani S."/>
            <person name="Martos A.R."/>
            <person name="Galeote V."/>
            <person name="Bigey F."/>
            <person name="Dequin S."/>
            <person name="Byrne K.P."/>
            <person name="Wolfe K.H."/>
        </authorList>
    </citation>
    <scope>NUCLEOTIDE SEQUENCE [LARGE SCALE GENOMIC DNA]</scope>
    <source>
        <strain evidence="2 3">CBS764</strain>
    </source>
</reference>
<dbReference type="Gene3D" id="3.40.250.10">
    <property type="entry name" value="Rhodanese-like domain"/>
    <property type="match status" value="1"/>
</dbReference>
<accession>A0A7G3ZGK3</accession>
<dbReference type="GeneID" id="59325806"/>
<dbReference type="RefSeq" id="XP_037139313.1">
    <property type="nucleotide sequence ID" value="XM_037283417.1"/>
</dbReference>
<dbReference type="InterPro" id="IPR036873">
    <property type="entry name" value="Rhodanese-like_dom_sf"/>
</dbReference>
<sequence length="179" mass="19972">MYRVRSQPALSFIDLQIAKEGSQAPRNVPNSLLKMLRIASRTIGPVGSTRLCLRALSTNSPKIYDFEEIKKLVEKPDSTKILIDVREPSELESYKMPTSINIPLQSAPGALGLPKEEFKEVFQFPKPGKDQQLIFFCLKGIRAKAAEELARSYGYEDTGLYPGSINDWLQKGGADVTPR</sequence>
<dbReference type="EMBL" id="CP059249">
    <property type="protein sequence ID" value="QLL32639.1"/>
    <property type="molecule type" value="Genomic_DNA"/>
</dbReference>
<evidence type="ECO:0000313" key="3">
    <source>
        <dbReference type="Proteomes" id="UP000515788"/>
    </source>
</evidence>
<dbReference type="PANTHER" id="PTHR44086">
    <property type="entry name" value="THIOSULFATE SULFURTRANSFERASE RDL2, MITOCHONDRIAL-RELATED"/>
    <property type="match status" value="1"/>
</dbReference>
<evidence type="ECO:0000259" key="1">
    <source>
        <dbReference type="PROSITE" id="PS50206"/>
    </source>
</evidence>
<keyword evidence="3" id="KW-1185">Reference proteome</keyword>
<dbReference type="Pfam" id="PF00581">
    <property type="entry name" value="Rhodanese"/>
    <property type="match status" value="1"/>
</dbReference>
<name>A0A7G3ZGK3_9SACH</name>
<dbReference type="GO" id="GO:0005739">
    <property type="term" value="C:mitochondrion"/>
    <property type="evidence" value="ECO:0007669"/>
    <property type="project" value="TreeGrafter"/>
</dbReference>
<dbReference type="PROSITE" id="PS50206">
    <property type="entry name" value="RHODANESE_3"/>
    <property type="match status" value="1"/>
</dbReference>